<dbReference type="InterPro" id="IPR019198">
    <property type="entry name" value="Beta_propeller_containing"/>
</dbReference>
<accession>A0ABD4THL1</accession>
<reference evidence="1 2" key="1">
    <citation type="submission" date="2019-08" db="EMBL/GenBank/DDBJ databases">
        <authorList>
            <person name="Chen S.-C."/>
            <person name="Lai M.-C."/>
            <person name="You Y.-T."/>
        </authorList>
    </citation>
    <scope>NUCLEOTIDE SEQUENCE [LARGE SCALE GENOMIC DNA]</scope>
    <source>
        <strain evidence="1 2">P2F9704a</strain>
    </source>
</reference>
<evidence type="ECO:0000313" key="1">
    <source>
        <dbReference type="EMBL" id="MCQ1537699.1"/>
    </source>
</evidence>
<comment type="caution">
    <text evidence="1">The sequence shown here is derived from an EMBL/GenBank/DDBJ whole genome shotgun (WGS) entry which is preliminary data.</text>
</comment>
<evidence type="ECO:0000313" key="2">
    <source>
        <dbReference type="Proteomes" id="UP001524383"/>
    </source>
</evidence>
<keyword evidence="2" id="KW-1185">Reference proteome</keyword>
<sequence>MMNHMQNRYLMPALLLGILVMVAIIGYALTNPPVPSQEGGPVKFGSEREVQEYLIGFDQATYTDQWMNTAKSEDMAVMPPGAQAEMPIPMPTAAGGAVEYSTTNIQVQGVDEADFVKNDQKYIYLITGGRFVIVDAYPPQDARIVSNRSLTGNPREMYLSGSMVVIFSDETIEEFQQVEGSAAPVPVRRQVARADIYDVTDRSEPTLIRSISASGIYASSRMTDGIVYLITQEYPQRRGSDIPMPVVTDGSSTSTPDIWRFDDLEGPFIFQTITAFAPARSSSISTESYLVGYSSTFYATPAHLYVAYTHYGDQYRYGWMRQPGGTGPSTIIHRFALNRGTPEWKQSMNAPGTLLNQFSLDDYQGHLRVATTVEEYGSGGFQTSSSITIFDQLGTITGEINGIAPTERIFAARFIGDRCYLVTFRQIDPFFVIDLADPQNPKILGELKIPGYSDYLHPFDDHHIIGIGKDTEEMAWGGFTTTGVKAALFDVTDVAHPALKDSVTIGGSGSDSEVLRDHKAFYFNSRTGVMVLPITVAQGYGAGYVWQGSYVYEISPDSGFILRGTVPQYRGDEPPDPGRWPTAVKRSLTIGDMLATISENTVVLVDIRDPSKQYGSIDLPVSVRRYNGNILRDVPVPSPA</sequence>
<dbReference type="EMBL" id="VOTZ01000002">
    <property type="protein sequence ID" value="MCQ1537699.1"/>
    <property type="molecule type" value="Genomic_DNA"/>
</dbReference>
<organism evidence="1 2">
    <name type="scientific">Methanocalculus taiwanensis</name>
    <dbReference type="NCBI Taxonomy" id="106207"/>
    <lineage>
        <taxon>Archaea</taxon>
        <taxon>Methanobacteriati</taxon>
        <taxon>Methanobacteriota</taxon>
        <taxon>Stenosarchaea group</taxon>
        <taxon>Methanomicrobia</taxon>
        <taxon>Methanomicrobiales</taxon>
        <taxon>Methanocalculaceae</taxon>
        <taxon>Methanocalculus</taxon>
    </lineage>
</organism>
<dbReference type="InterPro" id="IPR014441">
    <property type="entry name" value="UCP006425_b-propeller"/>
</dbReference>
<evidence type="ECO:0008006" key="3">
    <source>
        <dbReference type="Google" id="ProtNLM"/>
    </source>
</evidence>
<protein>
    <recommendedName>
        <fullName evidence="3">Beta propeller domain protein</fullName>
    </recommendedName>
</protein>
<dbReference type="Pfam" id="PF09826">
    <property type="entry name" value="Beta_propel"/>
    <property type="match status" value="1"/>
</dbReference>
<dbReference type="Proteomes" id="UP001524383">
    <property type="component" value="Unassembled WGS sequence"/>
</dbReference>
<proteinExistence type="predicted"/>
<gene>
    <name evidence="1" type="ORF">FTO68_01660</name>
</gene>
<dbReference type="PIRSF" id="PIRSF006425">
    <property type="entry name" value="UCP006425_WD40"/>
    <property type="match status" value="1"/>
</dbReference>
<name>A0ABD4THL1_9EURY</name>
<dbReference type="AlphaFoldDB" id="A0ABD4THL1"/>